<proteinExistence type="predicted"/>
<evidence type="ECO:0000313" key="2">
    <source>
        <dbReference type="EMBL" id="PYI07534.1"/>
    </source>
</evidence>
<feature type="region of interest" description="Disordered" evidence="1">
    <location>
        <begin position="33"/>
        <end position="99"/>
    </location>
</feature>
<protein>
    <submittedName>
        <fullName evidence="2">Uncharacterized protein</fullName>
    </submittedName>
</protein>
<evidence type="ECO:0000256" key="1">
    <source>
        <dbReference type="SAM" id="MobiDB-lite"/>
    </source>
</evidence>
<dbReference type="Proteomes" id="UP000248423">
    <property type="component" value="Unassembled WGS sequence"/>
</dbReference>
<evidence type="ECO:0000313" key="3">
    <source>
        <dbReference type="Proteomes" id="UP000248423"/>
    </source>
</evidence>
<gene>
    <name evidence="2" type="ORF">BO78DRAFT_417657</name>
</gene>
<accession>A0A319ETX3</accession>
<sequence length="99" mass="11241">MEEQAVDKCPIFLKRGYFTKDCKRISIFLGRILPEDRPRARTRAHHAPAPATASQEKKKNEKDENGKKAQKEEPKKGNKNVSLCWSRGFPPRHASPSGI</sequence>
<dbReference type="EMBL" id="KZ826341">
    <property type="protein sequence ID" value="PYI07534.1"/>
    <property type="molecule type" value="Genomic_DNA"/>
</dbReference>
<name>A0A319ETX3_ASPSB</name>
<dbReference type="AlphaFoldDB" id="A0A319ETX3"/>
<feature type="compositionally biased region" description="Basic and acidic residues" evidence="1">
    <location>
        <begin position="55"/>
        <end position="76"/>
    </location>
</feature>
<keyword evidence="3" id="KW-1185">Reference proteome</keyword>
<reference evidence="2 3" key="1">
    <citation type="submission" date="2018-02" db="EMBL/GenBank/DDBJ databases">
        <title>The genomes of Aspergillus section Nigri reveals drivers in fungal speciation.</title>
        <authorList>
            <consortium name="DOE Joint Genome Institute"/>
            <person name="Vesth T.C."/>
            <person name="Nybo J."/>
            <person name="Theobald S."/>
            <person name="Brandl J."/>
            <person name="Frisvad J.C."/>
            <person name="Nielsen K.F."/>
            <person name="Lyhne E.K."/>
            <person name="Kogle M.E."/>
            <person name="Kuo A."/>
            <person name="Riley R."/>
            <person name="Clum A."/>
            <person name="Nolan M."/>
            <person name="Lipzen A."/>
            <person name="Salamov A."/>
            <person name="Henrissat B."/>
            <person name="Wiebenga A."/>
            <person name="De vries R.P."/>
            <person name="Grigoriev I.V."/>
            <person name="Mortensen U.H."/>
            <person name="Andersen M.R."/>
            <person name="Baker S.E."/>
        </authorList>
    </citation>
    <scope>NUCLEOTIDE SEQUENCE [LARGE SCALE GENOMIC DNA]</scope>
    <source>
        <strain evidence="2 3">CBS 121057</strain>
    </source>
</reference>
<organism evidence="2 3">
    <name type="scientific">Aspergillus sclerotiicarbonarius (strain CBS 121057 / IBT 28362)</name>
    <dbReference type="NCBI Taxonomy" id="1448318"/>
    <lineage>
        <taxon>Eukaryota</taxon>
        <taxon>Fungi</taxon>
        <taxon>Dikarya</taxon>
        <taxon>Ascomycota</taxon>
        <taxon>Pezizomycotina</taxon>
        <taxon>Eurotiomycetes</taxon>
        <taxon>Eurotiomycetidae</taxon>
        <taxon>Eurotiales</taxon>
        <taxon>Aspergillaceae</taxon>
        <taxon>Aspergillus</taxon>
        <taxon>Aspergillus subgen. Circumdati</taxon>
    </lineage>
</organism>
<dbReference type="VEuPathDB" id="FungiDB:BO78DRAFT_417657"/>